<dbReference type="GO" id="GO:0008880">
    <property type="term" value="F:glucuronate isomerase activity"/>
    <property type="evidence" value="ECO:0007669"/>
    <property type="project" value="UniProtKB-EC"/>
</dbReference>
<dbReference type="HAMAP" id="MF_00675">
    <property type="entry name" value="UxaC"/>
    <property type="match status" value="1"/>
</dbReference>
<keyword evidence="6 7" id="KW-0413">Isomerase</keyword>
<evidence type="ECO:0000256" key="2">
    <source>
        <dbReference type="ARBA" id="ARBA00004892"/>
    </source>
</evidence>
<reference evidence="9" key="1">
    <citation type="journal article" date="2019" name="Int. J. Syst. Evol. Microbiol.">
        <title>The Global Catalogue of Microorganisms (GCM) 10K type strain sequencing project: providing services to taxonomists for standard genome sequencing and annotation.</title>
        <authorList>
            <consortium name="The Broad Institute Genomics Platform"/>
            <consortium name="The Broad Institute Genome Sequencing Center for Infectious Disease"/>
            <person name="Wu L."/>
            <person name="Ma J."/>
        </authorList>
    </citation>
    <scope>NUCLEOTIDE SEQUENCE [LARGE SCALE GENOMIC DNA]</scope>
    <source>
        <strain evidence="9">CGMCC 4.7466</strain>
    </source>
</reference>
<evidence type="ECO:0000256" key="5">
    <source>
        <dbReference type="ARBA" id="ARBA00020555"/>
    </source>
</evidence>
<evidence type="ECO:0000313" key="9">
    <source>
        <dbReference type="Proteomes" id="UP001595818"/>
    </source>
</evidence>
<gene>
    <name evidence="7 8" type="primary">uxaC</name>
    <name evidence="8" type="ORF">ACFPFU_23165</name>
</gene>
<dbReference type="EC" id="5.3.1.12" evidence="4 7"/>
<dbReference type="NCBIfam" id="NF002794">
    <property type="entry name" value="PRK02925.1"/>
    <property type="match status" value="1"/>
</dbReference>
<dbReference type="Gene3D" id="1.10.2020.10">
    <property type="entry name" value="uronate isomerase, domain 2, chain A"/>
    <property type="match status" value="1"/>
</dbReference>
<evidence type="ECO:0000256" key="7">
    <source>
        <dbReference type="HAMAP-Rule" id="MF_00675"/>
    </source>
</evidence>
<protein>
    <recommendedName>
        <fullName evidence="5 7">Uronate isomerase</fullName>
        <ecNumber evidence="4 7">5.3.1.12</ecNumber>
    </recommendedName>
    <alternativeName>
        <fullName evidence="7">Glucuronate isomerase</fullName>
    </alternativeName>
    <alternativeName>
        <fullName evidence="7">Uronic isomerase</fullName>
    </alternativeName>
</protein>
<dbReference type="InterPro" id="IPR032466">
    <property type="entry name" value="Metal_Hydrolase"/>
</dbReference>
<organism evidence="8 9">
    <name type="scientific">Negadavirga shengliensis</name>
    <dbReference type="NCBI Taxonomy" id="1389218"/>
    <lineage>
        <taxon>Bacteria</taxon>
        <taxon>Pseudomonadati</taxon>
        <taxon>Bacteroidota</taxon>
        <taxon>Cytophagia</taxon>
        <taxon>Cytophagales</taxon>
        <taxon>Cyclobacteriaceae</taxon>
        <taxon>Negadavirga</taxon>
    </lineage>
</organism>
<evidence type="ECO:0000256" key="3">
    <source>
        <dbReference type="ARBA" id="ARBA00008397"/>
    </source>
</evidence>
<dbReference type="SUPFAM" id="SSF51556">
    <property type="entry name" value="Metallo-dependent hydrolases"/>
    <property type="match status" value="1"/>
</dbReference>
<sequence>MDSLIKPTKNTFLTDDFLLKSDFAKRLYHDHAKKMPIIDYHCHLSPHDIATDRQFNNLTEIWLEGDHYKWRAMRTLGVDEKYITGDATGREKFQKWAASVPYTMRNPLYHWTHLELQRYFEIDQLLTADSGDEIYEEATHLLQQKEYSTRGLLSRMNVEVVCTTDDPVDGLEFHREAKKKGIPLILLPAFRPDKAYAVENPENYNKYIDKLAEVSGTTIGSYGDLLSALENRVDYFHQNGGRLSDHGLEQLYFFEEGKHNIGKLFENIRNGNILDPEEVRYFKFTTLTELSKMYHAKGWTQQYHLGALRNANERMLRVLGPDTGFDSIGDFPQSVSLAKYLNNLDSSDQLAKTILYNLNPADNEIMATMVGNFNDGSVKGKVQFGSGWWYLDQKDGMEKQMNALSNMGILSCFVGMLTDSRSFLSFPRHEYFRRILCNLIGEDVSNGELPADEAWLGQMVEDICYNNAREYFGFYKV</sequence>
<keyword evidence="9" id="KW-1185">Reference proteome</keyword>
<evidence type="ECO:0000256" key="4">
    <source>
        <dbReference type="ARBA" id="ARBA00012546"/>
    </source>
</evidence>
<dbReference type="Gene3D" id="3.20.20.140">
    <property type="entry name" value="Metal-dependent hydrolases"/>
    <property type="match status" value="1"/>
</dbReference>
<dbReference type="PANTHER" id="PTHR30068">
    <property type="entry name" value="URONATE ISOMERASE"/>
    <property type="match status" value="1"/>
</dbReference>
<evidence type="ECO:0000313" key="8">
    <source>
        <dbReference type="EMBL" id="MFC4874623.1"/>
    </source>
</evidence>
<evidence type="ECO:0000256" key="6">
    <source>
        <dbReference type="ARBA" id="ARBA00023235"/>
    </source>
</evidence>
<comment type="similarity">
    <text evidence="3 7">Belongs to the metallo-dependent hydrolases superfamily. Uronate isomerase family.</text>
</comment>
<comment type="caution">
    <text evidence="8">The sequence shown here is derived from an EMBL/GenBank/DDBJ whole genome shotgun (WGS) entry which is preliminary data.</text>
</comment>
<comment type="catalytic activity">
    <reaction evidence="1 7">
        <text>D-glucuronate = D-fructuronate</text>
        <dbReference type="Rhea" id="RHEA:13049"/>
        <dbReference type="ChEBI" id="CHEBI:58720"/>
        <dbReference type="ChEBI" id="CHEBI:59863"/>
        <dbReference type="EC" id="5.3.1.12"/>
    </reaction>
</comment>
<accession>A0ABV9T7A2</accession>
<name>A0ABV9T7A2_9BACT</name>
<comment type="catalytic activity">
    <reaction evidence="7">
        <text>aldehydo-D-galacturonate = keto-D-tagaturonate</text>
        <dbReference type="Rhea" id="RHEA:27702"/>
        <dbReference type="ChEBI" id="CHEBI:12952"/>
        <dbReference type="ChEBI" id="CHEBI:17886"/>
    </reaction>
</comment>
<comment type="pathway">
    <text evidence="2 7">Carbohydrate metabolism; pentose and glucuronate interconversion.</text>
</comment>
<proteinExistence type="inferred from homology"/>
<dbReference type="InterPro" id="IPR003766">
    <property type="entry name" value="Uronate_isomerase"/>
</dbReference>
<dbReference type="Pfam" id="PF02614">
    <property type="entry name" value="UxaC"/>
    <property type="match status" value="1"/>
</dbReference>
<dbReference type="RefSeq" id="WP_377068650.1">
    <property type="nucleotide sequence ID" value="NZ_JBHSJJ010000020.1"/>
</dbReference>
<dbReference type="Proteomes" id="UP001595818">
    <property type="component" value="Unassembled WGS sequence"/>
</dbReference>
<dbReference type="PANTHER" id="PTHR30068:SF4">
    <property type="entry name" value="URONATE ISOMERASE"/>
    <property type="match status" value="1"/>
</dbReference>
<dbReference type="EMBL" id="JBHSJJ010000020">
    <property type="protein sequence ID" value="MFC4874623.1"/>
    <property type="molecule type" value="Genomic_DNA"/>
</dbReference>
<evidence type="ECO:0000256" key="1">
    <source>
        <dbReference type="ARBA" id="ARBA00001165"/>
    </source>
</evidence>